<proteinExistence type="predicted"/>
<evidence type="ECO:0000313" key="1">
    <source>
        <dbReference type="EMBL" id="KAK7572064.1"/>
    </source>
</evidence>
<dbReference type="Proteomes" id="UP001367676">
    <property type="component" value="Unassembled WGS sequence"/>
</dbReference>
<comment type="caution">
    <text evidence="1">The sequence shown here is derived from an EMBL/GenBank/DDBJ whole genome shotgun (WGS) entry which is preliminary data.</text>
</comment>
<organism evidence="1 2">
    <name type="scientific">Parthenolecanium corni</name>
    <dbReference type="NCBI Taxonomy" id="536013"/>
    <lineage>
        <taxon>Eukaryota</taxon>
        <taxon>Metazoa</taxon>
        <taxon>Ecdysozoa</taxon>
        <taxon>Arthropoda</taxon>
        <taxon>Hexapoda</taxon>
        <taxon>Insecta</taxon>
        <taxon>Pterygota</taxon>
        <taxon>Neoptera</taxon>
        <taxon>Paraneoptera</taxon>
        <taxon>Hemiptera</taxon>
        <taxon>Sternorrhyncha</taxon>
        <taxon>Coccoidea</taxon>
        <taxon>Coccidae</taxon>
        <taxon>Parthenolecanium</taxon>
    </lineage>
</organism>
<evidence type="ECO:0000313" key="2">
    <source>
        <dbReference type="Proteomes" id="UP001367676"/>
    </source>
</evidence>
<sequence>MLLEVMGMRSRPFSEENRNDVAVVKIEGNMLLTKSIADITIKNNEIGPKNLTVNFRKKDTSVTRQQSGCYRTSLVLEGSNYSSGRRTKWSSLRLPKDAETGSGDFATTLKRPKEQVERSEVTEVQSPTPITKEVKCMNF</sequence>
<gene>
    <name evidence="1" type="ORF">V9T40_014536</name>
</gene>
<keyword evidence="2" id="KW-1185">Reference proteome</keyword>
<reference evidence="1 2" key="1">
    <citation type="submission" date="2024-03" db="EMBL/GenBank/DDBJ databases">
        <title>Adaptation during the transition from Ophiocordyceps entomopathogen to insect associate is accompanied by gene loss and intensified selection.</title>
        <authorList>
            <person name="Ward C.M."/>
            <person name="Onetto C.A."/>
            <person name="Borneman A.R."/>
        </authorList>
    </citation>
    <scope>NUCLEOTIDE SEQUENCE [LARGE SCALE GENOMIC DNA]</scope>
    <source>
        <strain evidence="1">AWRI1</strain>
        <tissue evidence="1">Single Adult Female</tissue>
    </source>
</reference>
<name>A0AAN9T3E4_9HEMI</name>
<dbReference type="EMBL" id="JBBCAQ010000038">
    <property type="protein sequence ID" value="KAK7572064.1"/>
    <property type="molecule type" value="Genomic_DNA"/>
</dbReference>
<dbReference type="AlphaFoldDB" id="A0AAN9T3E4"/>
<accession>A0AAN9T3E4</accession>
<protein>
    <submittedName>
        <fullName evidence="1">Uncharacterized protein</fullName>
    </submittedName>
</protein>